<dbReference type="STRING" id="649764.HMPREF0762_01905"/>
<dbReference type="HOGENOM" id="CLU_1625951_0_0_11"/>
<organism evidence="1 2">
    <name type="scientific">Slackia exigua (strain ATCC 700122 / DSM 15923 / CIP 105133 / JCM 11022 / KCTC 5966 / S-7)</name>
    <dbReference type="NCBI Taxonomy" id="649764"/>
    <lineage>
        <taxon>Bacteria</taxon>
        <taxon>Bacillati</taxon>
        <taxon>Actinomycetota</taxon>
        <taxon>Coriobacteriia</taxon>
        <taxon>Eggerthellales</taxon>
        <taxon>Eggerthellaceae</taxon>
        <taxon>Slackia</taxon>
    </lineage>
</organism>
<reference evidence="1" key="1">
    <citation type="submission" date="2009-10" db="EMBL/GenBank/DDBJ databases">
        <authorList>
            <person name="Weinstock G."/>
            <person name="Sodergren E."/>
            <person name="Clifton S."/>
            <person name="Fulton L."/>
            <person name="Fulton B."/>
            <person name="Courtney L."/>
            <person name="Fronick C."/>
            <person name="Harrison M."/>
            <person name="Strong C."/>
            <person name="Farmer C."/>
            <person name="Delahaunty K."/>
            <person name="Markovic C."/>
            <person name="Hall O."/>
            <person name="Minx P."/>
            <person name="Tomlinson C."/>
            <person name="Mitreva M."/>
            <person name="Nelson J."/>
            <person name="Hou S."/>
            <person name="Wollam A."/>
            <person name="Pepin K.H."/>
            <person name="Johnson M."/>
            <person name="Bhonagiri V."/>
            <person name="Nash W.E."/>
            <person name="Warren W."/>
            <person name="Chinwalla A."/>
            <person name="Mardis E.R."/>
            <person name="Wilson R.K."/>
        </authorList>
    </citation>
    <scope>NUCLEOTIDE SEQUENCE [LARGE SCALE GENOMIC DNA]</scope>
    <source>
        <strain evidence="1">ATCC 700122</strain>
    </source>
</reference>
<evidence type="ECO:0000313" key="1">
    <source>
        <dbReference type="EMBL" id="EEZ60427.1"/>
    </source>
</evidence>
<keyword evidence="2" id="KW-1185">Reference proteome</keyword>
<dbReference type="EMBL" id="ACUX02000019">
    <property type="protein sequence ID" value="EEZ60427.1"/>
    <property type="molecule type" value="Genomic_DNA"/>
</dbReference>
<protein>
    <submittedName>
        <fullName evidence="1">Uncharacterized protein</fullName>
    </submittedName>
</protein>
<evidence type="ECO:0000313" key="2">
    <source>
        <dbReference type="Proteomes" id="UP000006001"/>
    </source>
</evidence>
<gene>
    <name evidence="1" type="ORF">HMPREF0762_01905</name>
</gene>
<sequence length="163" mass="18050">MTPLRSQGSASSFPRGCRYGRRRCVKAIRQGSMLVPHAISDLPNPELLAKLQRLQSVFSAGIGRFVAFFCKRACRKYFFAMRAEDSSCVPCKFGTCAFSISRGFIAGVSCIWWVAQRMRRAYARCRKRGVPSASLKGVSGFGMLDGLGVAYPMPGLHIRRDSL</sequence>
<name>D0WJ79_SLAES</name>
<accession>D0WJ79</accession>
<dbReference type="AlphaFoldDB" id="D0WJ79"/>
<proteinExistence type="predicted"/>
<dbReference type="Proteomes" id="UP000006001">
    <property type="component" value="Unassembled WGS sequence"/>
</dbReference>
<comment type="caution">
    <text evidence="1">The sequence shown here is derived from an EMBL/GenBank/DDBJ whole genome shotgun (WGS) entry which is preliminary data.</text>
</comment>